<dbReference type="GO" id="GO:0000155">
    <property type="term" value="F:phosphorelay sensor kinase activity"/>
    <property type="evidence" value="ECO:0007669"/>
    <property type="project" value="InterPro"/>
</dbReference>
<comment type="subcellular location">
    <subcellularLocation>
        <location evidence="2">Cell membrane</location>
        <topology evidence="2">Multi-pass membrane protein</topology>
    </subcellularLocation>
</comment>
<accession>A0A6L8V6M6</accession>
<feature type="domain" description="HAMP" evidence="15">
    <location>
        <begin position="302"/>
        <end position="354"/>
    </location>
</feature>
<evidence type="ECO:0000256" key="10">
    <source>
        <dbReference type="ARBA" id="ARBA00023012"/>
    </source>
</evidence>
<dbReference type="InterPro" id="IPR050640">
    <property type="entry name" value="Bact_2-comp_sensor_kinase"/>
</dbReference>
<dbReference type="GO" id="GO:0005524">
    <property type="term" value="F:ATP binding"/>
    <property type="evidence" value="ECO:0007669"/>
    <property type="project" value="UniProtKB-KW"/>
</dbReference>
<keyword evidence="8" id="KW-0418">Kinase</keyword>
<evidence type="ECO:0000256" key="7">
    <source>
        <dbReference type="ARBA" id="ARBA00022741"/>
    </source>
</evidence>
<keyword evidence="17" id="KW-1185">Reference proteome</keyword>
<keyword evidence="13" id="KW-0812">Transmembrane</keyword>
<keyword evidence="12" id="KW-0175">Coiled coil</keyword>
<evidence type="ECO:0000256" key="4">
    <source>
        <dbReference type="ARBA" id="ARBA00022475"/>
    </source>
</evidence>
<dbReference type="EC" id="2.7.13.3" evidence="3"/>
<keyword evidence="7" id="KW-0547">Nucleotide-binding</keyword>
<evidence type="ECO:0000256" key="5">
    <source>
        <dbReference type="ARBA" id="ARBA00022553"/>
    </source>
</evidence>
<evidence type="ECO:0000256" key="11">
    <source>
        <dbReference type="ARBA" id="ARBA00023136"/>
    </source>
</evidence>
<reference evidence="16 17" key="1">
    <citation type="submission" date="2019-12" db="EMBL/GenBank/DDBJ databases">
        <title>Paenibacillus sp. nov. sp. isolated from soil.</title>
        <authorList>
            <person name="Kim J."/>
            <person name="Jeong S.E."/>
            <person name="Jung H.S."/>
            <person name="Jeon C.O."/>
        </authorList>
    </citation>
    <scope>NUCLEOTIDE SEQUENCE [LARGE SCALE GENOMIC DNA]</scope>
    <source>
        <strain evidence="16 17">5J-6</strain>
    </source>
</reference>
<sequence length="585" mass="67013">MRSLLRHVFNRFQFRVLLYMLLVISLPLVLAMYLFQGQFSAYSKKELTLSVDQKHDQVIASIYQGLRNASDITHRVTEDYGVLTFVKMKEAASREGKELNDYTNSLLSDQMLQNRYLEQVCLTLQSSNRTLCAQSAEAPGMLDTRIRSAEKRFEPLIAEYSKLDAYLLTYTESIKDKSSLQELGRVTLWVNMNKLMKELSVKNNFQAYVLMDQNNKVVYRNGLYTGEELKSAGRATDYLRTDDSFIHSAKHVDMIGGVQWTSYYETAIPSFISAFPYYRAWLIAFVALVVMLSAGSALLFMTYVTRPLDVLKALMNRAELGDLRAYWTSKTSTEWGQLGQSYNQMLNRLEDLIKQVKREESLKKEAEMEALHYQLNPHFLYNTLNTIKWVAKIHKTPQISEVVSALVRLLQASLGKKGEFITLREEIGLIRDYMEIQKFRYGDRIQVVSQADELTLGCLVPRMFLQPLVENAIIHGIEPAKREGVITIRTWLDRDLLFCQVEDNGVGMQVEEGSSGWKAMHAAGGSRSDRMLRERMSGVGISHIREKIKLYYGPEFKMHIASKPGEGTTIRMSLPIHQGEELEAE</sequence>
<comment type="catalytic activity">
    <reaction evidence="1">
        <text>ATP + protein L-histidine = ADP + protein N-phospho-L-histidine.</text>
        <dbReference type="EC" id="2.7.13.3"/>
    </reaction>
</comment>
<dbReference type="Pfam" id="PF06580">
    <property type="entry name" value="His_kinase"/>
    <property type="match status" value="1"/>
</dbReference>
<gene>
    <name evidence="16" type="ORF">GQF01_22675</name>
</gene>
<evidence type="ECO:0000313" key="16">
    <source>
        <dbReference type="EMBL" id="MZQ84920.1"/>
    </source>
</evidence>
<keyword evidence="10" id="KW-0902">Two-component regulatory system</keyword>
<keyword evidence="5" id="KW-0597">Phosphoprotein</keyword>
<dbReference type="PANTHER" id="PTHR34220">
    <property type="entry name" value="SENSOR HISTIDINE KINASE YPDA"/>
    <property type="match status" value="1"/>
</dbReference>
<dbReference type="Pfam" id="PF02518">
    <property type="entry name" value="HATPase_c"/>
    <property type="match status" value="1"/>
</dbReference>
<dbReference type="InterPro" id="IPR003660">
    <property type="entry name" value="HAMP_dom"/>
</dbReference>
<comment type="caution">
    <text evidence="16">The sequence shown here is derived from an EMBL/GenBank/DDBJ whole genome shotgun (WGS) entry which is preliminary data.</text>
</comment>
<keyword evidence="11 13" id="KW-0472">Membrane</keyword>
<evidence type="ECO:0000256" key="2">
    <source>
        <dbReference type="ARBA" id="ARBA00004651"/>
    </source>
</evidence>
<dbReference type="SUPFAM" id="SSF158472">
    <property type="entry name" value="HAMP domain-like"/>
    <property type="match status" value="1"/>
</dbReference>
<dbReference type="SMART" id="SM00304">
    <property type="entry name" value="HAMP"/>
    <property type="match status" value="1"/>
</dbReference>
<dbReference type="PRINTS" id="PR00344">
    <property type="entry name" value="BCTRLSENSOR"/>
</dbReference>
<dbReference type="InterPro" id="IPR003594">
    <property type="entry name" value="HATPase_dom"/>
</dbReference>
<dbReference type="SMART" id="SM00387">
    <property type="entry name" value="HATPase_c"/>
    <property type="match status" value="1"/>
</dbReference>
<dbReference type="PROSITE" id="PS50109">
    <property type="entry name" value="HIS_KIN"/>
    <property type="match status" value="1"/>
</dbReference>
<evidence type="ECO:0000256" key="1">
    <source>
        <dbReference type="ARBA" id="ARBA00000085"/>
    </source>
</evidence>
<dbReference type="InterPro" id="IPR005467">
    <property type="entry name" value="His_kinase_dom"/>
</dbReference>
<evidence type="ECO:0000259" key="14">
    <source>
        <dbReference type="PROSITE" id="PS50109"/>
    </source>
</evidence>
<feature type="transmembrane region" description="Helical" evidence="13">
    <location>
        <begin position="12"/>
        <end position="35"/>
    </location>
</feature>
<feature type="coiled-coil region" evidence="12">
    <location>
        <begin position="339"/>
        <end position="369"/>
    </location>
</feature>
<keyword evidence="9" id="KW-0067">ATP-binding</keyword>
<evidence type="ECO:0000313" key="17">
    <source>
        <dbReference type="Proteomes" id="UP000481087"/>
    </source>
</evidence>
<evidence type="ECO:0000256" key="6">
    <source>
        <dbReference type="ARBA" id="ARBA00022679"/>
    </source>
</evidence>
<feature type="transmembrane region" description="Helical" evidence="13">
    <location>
        <begin position="280"/>
        <end position="304"/>
    </location>
</feature>
<dbReference type="SUPFAM" id="SSF55874">
    <property type="entry name" value="ATPase domain of HSP90 chaperone/DNA topoisomerase II/histidine kinase"/>
    <property type="match status" value="1"/>
</dbReference>
<feature type="domain" description="Histidine kinase" evidence="14">
    <location>
        <begin position="465"/>
        <end position="578"/>
    </location>
</feature>
<dbReference type="Gene3D" id="6.10.340.10">
    <property type="match status" value="1"/>
</dbReference>
<evidence type="ECO:0000256" key="9">
    <source>
        <dbReference type="ARBA" id="ARBA00022840"/>
    </source>
</evidence>
<organism evidence="16 17">
    <name type="scientific">Paenibacillus silvestris</name>
    <dbReference type="NCBI Taxonomy" id="2606219"/>
    <lineage>
        <taxon>Bacteria</taxon>
        <taxon>Bacillati</taxon>
        <taxon>Bacillota</taxon>
        <taxon>Bacilli</taxon>
        <taxon>Bacillales</taxon>
        <taxon>Paenibacillaceae</taxon>
        <taxon>Paenibacillus</taxon>
    </lineage>
</organism>
<dbReference type="InterPro" id="IPR004358">
    <property type="entry name" value="Sig_transdc_His_kin-like_C"/>
</dbReference>
<name>A0A6L8V6M6_9BACL</name>
<keyword evidence="4" id="KW-1003">Cell membrane</keyword>
<evidence type="ECO:0000256" key="8">
    <source>
        <dbReference type="ARBA" id="ARBA00022777"/>
    </source>
</evidence>
<evidence type="ECO:0000259" key="15">
    <source>
        <dbReference type="PROSITE" id="PS50885"/>
    </source>
</evidence>
<dbReference type="EMBL" id="WTUZ01000022">
    <property type="protein sequence ID" value="MZQ84920.1"/>
    <property type="molecule type" value="Genomic_DNA"/>
</dbReference>
<dbReference type="PROSITE" id="PS50885">
    <property type="entry name" value="HAMP"/>
    <property type="match status" value="1"/>
</dbReference>
<keyword evidence="6" id="KW-0808">Transferase</keyword>
<dbReference type="PANTHER" id="PTHR34220:SF7">
    <property type="entry name" value="SENSOR HISTIDINE KINASE YPDA"/>
    <property type="match status" value="1"/>
</dbReference>
<evidence type="ECO:0000256" key="13">
    <source>
        <dbReference type="SAM" id="Phobius"/>
    </source>
</evidence>
<dbReference type="GO" id="GO:0005886">
    <property type="term" value="C:plasma membrane"/>
    <property type="evidence" value="ECO:0007669"/>
    <property type="project" value="UniProtKB-SubCell"/>
</dbReference>
<proteinExistence type="predicted"/>
<evidence type="ECO:0000256" key="3">
    <source>
        <dbReference type="ARBA" id="ARBA00012438"/>
    </source>
</evidence>
<dbReference type="Gene3D" id="3.30.565.10">
    <property type="entry name" value="Histidine kinase-like ATPase, C-terminal domain"/>
    <property type="match status" value="1"/>
</dbReference>
<evidence type="ECO:0000256" key="12">
    <source>
        <dbReference type="SAM" id="Coils"/>
    </source>
</evidence>
<dbReference type="Proteomes" id="UP000481087">
    <property type="component" value="Unassembled WGS sequence"/>
</dbReference>
<keyword evidence="13" id="KW-1133">Transmembrane helix</keyword>
<dbReference type="InterPro" id="IPR036890">
    <property type="entry name" value="HATPase_C_sf"/>
</dbReference>
<dbReference type="InterPro" id="IPR010559">
    <property type="entry name" value="Sig_transdc_His_kin_internal"/>
</dbReference>
<dbReference type="CDD" id="cd06225">
    <property type="entry name" value="HAMP"/>
    <property type="match status" value="1"/>
</dbReference>
<dbReference type="AlphaFoldDB" id="A0A6L8V6M6"/>
<protein>
    <recommendedName>
        <fullName evidence="3">histidine kinase</fullName>
        <ecNumber evidence="3">2.7.13.3</ecNumber>
    </recommendedName>
</protein>